<gene>
    <name evidence="2" type="ORF">O4J56_29305</name>
</gene>
<dbReference type="InterPro" id="IPR050407">
    <property type="entry name" value="Geranylgeranyl_reductase"/>
</dbReference>
<sequence length="394" mass="41458">MDDYDAIIIGARCAGSPLAMLLARSGARVLLLDRATFPSDTVSTHYIHHAGVARLAAWGLLEEVRASGCPPIERVAFHVAGTVLDGLPPEADGVRTGYAPRRTVLDTILVEAAARAGAEVRQGASFRAPLYQGDRVAGVTCAAGGREFSARARVVIGADGKHSTLARVVGAEPYADEGVQGCMYYAYWSGLPDEGFRVYTGTGCTVIVIPTNDGRTVVAVGWPREAFGRVKSDVEGHYTEALREAVPDLYAAMAEGARESRIVGDGDLANRYRTSSGPGWALVGDAGHVKDPLCALGITDAFVQAELLGERLIGALGEGPEAVDRAAADYAAERDRRTSVSFRTCTGLAKGEMPEGLPEAMKEAAGDPDRVAEFFGLQAGLVSFEEFLAGAAGR</sequence>
<proteinExistence type="predicted"/>
<dbReference type="EMBL" id="JAQFWQ010000143">
    <property type="protein sequence ID" value="MDA2814778.1"/>
    <property type="molecule type" value="Genomic_DNA"/>
</dbReference>
<dbReference type="RefSeq" id="WP_270690296.1">
    <property type="nucleotide sequence ID" value="NZ_JAQFWQ010000143.1"/>
</dbReference>
<accession>A0ABT4UCY6</accession>
<protein>
    <submittedName>
        <fullName evidence="2">NAD(P)/FAD-dependent oxidoreductase</fullName>
    </submittedName>
</protein>
<evidence type="ECO:0000259" key="1">
    <source>
        <dbReference type="Pfam" id="PF01494"/>
    </source>
</evidence>
<organism evidence="2 3">
    <name type="scientific">Nocardiopsis endophytica</name>
    <dbReference type="NCBI Taxonomy" id="3018445"/>
    <lineage>
        <taxon>Bacteria</taxon>
        <taxon>Bacillati</taxon>
        <taxon>Actinomycetota</taxon>
        <taxon>Actinomycetes</taxon>
        <taxon>Streptosporangiales</taxon>
        <taxon>Nocardiopsidaceae</taxon>
        <taxon>Nocardiopsis</taxon>
    </lineage>
</organism>
<name>A0ABT4UCY6_9ACTN</name>
<feature type="domain" description="FAD-binding" evidence="1">
    <location>
        <begin position="4"/>
        <end position="337"/>
    </location>
</feature>
<dbReference type="InterPro" id="IPR036188">
    <property type="entry name" value="FAD/NAD-bd_sf"/>
</dbReference>
<evidence type="ECO:0000313" key="2">
    <source>
        <dbReference type="EMBL" id="MDA2814778.1"/>
    </source>
</evidence>
<comment type="caution">
    <text evidence="2">The sequence shown here is derived from an EMBL/GenBank/DDBJ whole genome shotgun (WGS) entry which is preliminary data.</text>
</comment>
<dbReference type="SUPFAM" id="SSF51905">
    <property type="entry name" value="FAD/NAD(P)-binding domain"/>
    <property type="match status" value="1"/>
</dbReference>
<dbReference type="Pfam" id="PF01494">
    <property type="entry name" value="FAD_binding_3"/>
    <property type="match status" value="1"/>
</dbReference>
<dbReference type="PANTHER" id="PTHR42685:SF22">
    <property type="entry name" value="CONDITIONED MEDIUM FACTOR RECEPTOR 1"/>
    <property type="match status" value="1"/>
</dbReference>
<dbReference type="PRINTS" id="PR00420">
    <property type="entry name" value="RNGMNOXGNASE"/>
</dbReference>
<dbReference type="PANTHER" id="PTHR42685">
    <property type="entry name" value="GERANYLGERANYL DIPHOSPHATE REDUCTASE"/>
    <property type="match status" value="1"/>
</dbReference>
<reference evidence="2 3" key="1">
    <citation type="submission" date="2023-01" db="EMBL/GenBank/DDBJ databases">
        <title>Draft genome sequence of Nocardiopsis sp. RSe5-2 isolated from halophytes.</title>
        <authorList>
            <person name="Duangmal K."/>
            <person name="Chantavorakit T."/>
        </authorList>
    </citation>
    <scope>NUCLEOTIDE SEQUENCE [LARGE SCALE GENOMIC DNA]</scope>
    <source>
        <strain evidence="2 3">RSe5-2</strain>
    </source>
</reference>
<dbReference type="InterPro" id="IPR002938">
    <property type="entry name" value="FAD-bd"/>
</dbReference>
<evidence type="ECO:0000313" key="3">
    <source>
        <dbReference type="Proteomes" id="UP001527866"/>
    </source>
</evidence>
<dbReference type="Gene3D" id="3.50.50.60">
    <property type="entry name" value="FAD/NAD(P)-binding domain"/>
    <property type="match status" value="1"/>
</dbReference>
<keyword evidence="3" id="KW-1185">Reference proteome</keyword>
<dbReference type="Proteomes" id="UP001527866">
    <property type="component" value="Unassembled WGS sequence"/>
</dbReference>